<accession>A0A915KJG0</accession>
<proteinExistence type="predicted"/>
<feature type="domain" description="C-type lectin" evidence="1">
    <location>
        <begin position="176"/>
        <end position="284"/>
    </location>
</feature>
<name>A0A915KJG0_ROMCU</name>
<reference evidence="3" key="1">
    <citation type="submission" date="2022-11" db="UniProtKB">
        <authorList>
            <consortium name="WormBaseParasite"/>
        </authorList>
    </citation>
    <scope>IDENTIFICATION</scope>
</reference>
<dbReference type="Proteomes" id="UP000887565">
    <property type="component" value="Unplaced"/>
</dbReference>
<dbReference type="Pfam" id="PF00059">
    <property type="entry name" value="Lectin_C"/>
    <property type="match status" value="1"/>
</dbReference>
<dbReference type="InterPro" id="IPR016186">
    <property type="entry name" value="C-type_lectin-like/link_sf"/>
</dbReference>
<dbReference type="PANTHER" id="PTHR22803">
    <property type="entry name" value="MANNOSE, PHOSPHOLIPASE, LECTIN RECEPTOR RELATED"/>
    <property type="match status" value="1"/>
</dbReference>
<dbReference type="SMART" id="SM00034">
    <property type="entry name" value="CLECT"/>
    <property type="match status" value="1"/>
</dbReference>
<sequence length="384" mass="44244">MVWKWSNSCPYNAHYPFWGAYPIPLGFETLVTRMTYRGVLWSHGFELRPVVCYKEFEQMNSSSCTPQEFQLPPETSTLLCNSTLTNSKSWWCVASHPEWSNLTSVSKYDSCFCLLVDSDRVGMDFNDAVRGCSTIGGQIAELNNAEEFGMIERLIEDLDNNGQDLMNACPFETTYVNRSCFILTSPTFRTFVEAENYCRETYTGGHLISLHSYYEHNAAYYTLVTKGKYVGALGVYTGLHRNSTDSIFRWSDASLVDYTPGWSVWAIPGQPQDDPNTYMLSYECPLSQKSFNVKDEYPFWVLLSKDLLRTNDCSSKTNSPLLKTFSSLKNSSSNVQHMSFIWERQKLLKQDQKTTNNVTKIKLKRLQLVVRLEQQEEKQRQQEQ</sequence>
<dbReference type="PROSITE" id="PS50041">
    <property type="entry name" value="C_TYPE_LECTIN_2"/>
    <property type="match status" value="1"/>
</dbReference>
<protein>
    <submittedName>
        <fullName evidence="3">C-type lectin domain-containing protein</fullName>
    </submittedName>
</protein>
<dbReference type="InterPro" id="IPR016187">
    <property type="entry name" value="CTDL_fold"/>
</dbReference>
<dbReference type="AlphaFoldDB" id="A0A915KJG0"/>
<dbReference type="InterPro" id="IPR001304">
    <property type="entry name" value="C-type_lectin-like"/>
</dbReference>
<organism evidence="2 3">
    <name type="scientific">Romanomermis culicivorax</name>
    <name type="common">Nematode worm</name>
    <dbReference type="NCBI Taxonomy" id="13658"/>
    <lineage>
        <taxon>Eukaryota</taxon>
        <taxon>Metazoa</taxon>
        <taxon>Ecdysozoa</taxon>
        <taxon>Nematoda</taxon>
        <taxon>Enoplea</taxon>
        <taxon>Dorylaimia</taxon>
        <taxon>Mermithida</taxon>
        <taxon>Mermithoidea</taxon>
        <taxon>Mermithidae</taxon>
        <taxon>Romanomermis</taxon>
    </lineage>
</organism>
<evidence type="ECO:0000259" key="1">
    <source>
        <dbReference type="PROSITE" id="PS50041"/>
    </source>
</evidence>
<dbReference type="WBParaSite" id="nRc.2.0.1.t38151-RA">
    <property type="protein sequence ID" value="nRc.2.0.1.t38151-RA"/>
    <property type="gene ID" value="nRc.2.0.1.g38151"/>
</dbReference>
<dbReference type="InterPro" id="IPR050111">
    <property type="entry name" value="C-type_lectin/snaclec_domain"/>
</dbReference>
<dbReference type="Gene3D" id="3.10.100.10">
    <property type="entry name" value="Mannose-Binding Protein A, subunit A"/>
    <property type="match status" value="1"/>
</dbReference>
<evidence type="ECO:0000313" key="2">
    <source>
        <dbReference type="Proteomes" id="UP000887565"/>
    </source>
</evidence>
<evidence type="ECO:0000313" key="3">
    <source>
        <dbReference type="WBParaSite" id="nRc.2.0.1.t38151-RA"/>
    </source>
</evidence>
<dbReference type="SUPFAM" id="SSF56436">
    <property type="entry name" value="C-type lectin-like"/>
    <property type="match status" value="1"/>
</dbReference>
<keyword evidence="2" id="KW-1185">Reference proteome</keyword>